<dbReference type="AlphaFoldDB" id="Q7S241"/>
<dbReference type="Pfam" id="PF00646">
    <property type="entry name" value="F-box"/>
    <property type="match status" value="1"/>
</dbReference>
<sequence length="802" mass="91388">MFAGKGQLPPRQLRYKFSLACLLTNCSSPMQCRHWTLWLYPFLSDLNSCHSFKAWFTFLYSYSTILWFSHCIRPLGTSRSGQHIVGNTYCNIMSLLKLPYEMVSYVLDELDLDDVWQLSLTCRHLRSLVTESNTAKRLLESKAPAATETQNARVTKNYAHELRRLLKRRQSISSVTPYLAAVVGFGEDWIYRNGVLCYIRQGQLRILNLHGSAADEVVVNIRLLLDEAIPGSRKIRKYRLRPLNVSNNIVSCLYYYKTPYANGNHCDSFYEGSLVVFSAQAHKILTVEHLLDLEPNRLVVRNNDEALFLIRRSRLHGGRVVLWNAYNIPADRWHRPPHFPWYTFNFQPFEMDITQCFEIFNGHIYSLSNYSELEEEEADWVSSYHCLRVPLSFTGMYKVKPDELLRRNHLDGPMDHRWTFMKMFKDEATGEIKVVESRREWIKGSSSTTRTYYTTTIKWPSENDSHSIFDSKEGGLNGSNTSGADFSGNSSSPGYQGSSGNESDQGNAEIHPDDSSPEPGDSDSNHQRDDRPPRILPPRDPRDVHPGDDSSKGPVFLRNKCPILSYHPSCQTFLDLVDDPSPSNPGKQRMRIRGGTRHRRRPEEIDDWSGCSKAKSLSSVAETHFEEVYKMYKHEEPISWPPNQDPESPNPALAQLYEILSPPNYVGEITGDWDERSFVYAAGASGGSKQKALVFISFDPSISLAGTLPYPGHMVFGRPQSLDTTRSRNTASDNSTAHQNHGEGVKRGRQLGRAKQTPRGRQTERNAPTEATQVHSTKTDAFWCTIEPALYQTIRKGFHFCV</sequence>
<dbReference type="InterPro" id="IPR038946">
    <property type="entry name" value="FBXO47"/>
</dbReference>
<dbReference type="PANTHER" id="PTHR34098:SF1">
    <property type="entry name" value="F-BOX ONLY PROTEIN 47"/>
    <property type="match status" value="1"/>
</dbReference>
<feature type="domain" description="F-box" evidence="2">
    <location>
        <begin position="92"/>
        <end position="138"/>
    </location>
</feature>
<evidence type="ECO:0000313" key="4">
    <source>
        <dbReference type="Proteomes" id="UP000001805"/>
    </source>
</evidence>
<feature type="compositionally biased region" description="Basic and acidic residues" evidence="1">
    <location>
        <begin position="523"/>
        <end position="551"/>
    </location>
</feature>
<gene>
    <name evidence="3" type="ORF">NCU04576</name>
</gene>
<dbReference type="InParanoid" id="Q7S241"/>
<accession>Q7S241</accession>
<dbReference type="InterPro" id="IPR036047">
    <property type="entry name" value="F-box-like_dom_sf"/>
</dbReference>
<keyword evidence="4" id="KW-1185">Reference proteome</keyword>
<feature type="region of interest" description="Disordered" evidence="1">
    <location>
        <begin position="577"/>
        <end position="606"/>
    </location>
</feature>
<protein>
    <recommendedName>
        <fullName evidence="2">F-box domain-containing protein</fullName>
    </recommendedName>
</protein>
<feature type="compositionally biased region" description="Polar residues" evidence="1">
    <location>
        <begin position="478"/>
        <end position="506"/>
    </location>
</feature>
<feature type="compositionally biased region" description="Basic residues" evidence="1">
    <location>
        <begin position="747"/>
        <end position="758"/>
    </location>
</feature>
<dbReference type="PaxDb" id="5141-EFNCRP00000005914"/>
<dbReference type="KEGG" id="ncr:NCU04576"/>
<dbReference type="Gene3D" id="1.20.1280.50">
    <property type="match status" value="1"/>
</dbReference>
<dbReference type="Proteomes" id="UP000001805">
    <property type="component" value="Chromosome 2, Linkage Group V"/>
</dbReference>
<dbReference type="RefSeq" id="XP_958675.2">
    <property type="nucleotide sequence ID" value="XM_953582.2"/>
</dbReference>
<dbReference type="EMBL" id="CM002240">
    <property type="protein sequence ID" value="EAA29439.2"/>
    <property type="molecule type" value="Genomic_DNA"/>
</dbReference>
<reference evidence="3 4" key="1">
    <citation type="journal article" date="2003" name="Nature">
        <title>The genome sequence of the filamentous fungus Neurospora crassa.</title>
        <authorList>
            <person name="Galagan J.E."/>
            <person name="Calvo S.E."/>
            <person name="Borkovich K.A."/>
            <person name="Selker E.U."/>
            <person name="Read N.D."/>
            <person name="Jaffe D."/>
            <person name="FitzHugh W."/>
            <person name="Ma L.J."/>
            <person name="Smirnov S."/>
            <person name="Purcell S."/>
            <person name="Rehman B."/>
            <person name="Elkins T."/>
            <person name="Engels R."/>
            <person name="Wang S."/>
            <person name="Nielsen C.B."/>
            <person name="Butler J."/>
            <person name="Endrizzi M."/>
            <person name="Qui D."/>
            <person name="Ianakiev P."/>
            <person name="Bell-Pedersen D."/>
            <person name="Nelson M.A."/>
            <person name="Werner-Washburne M."/>
            <person name="Selitrennikoff C.P."/>
            <person name="Kinsey J.A."/>
            <person name="Braun E.L."/>
            <person name="Zelter A."/>
            <person name="Schulte U."/>
            <person name="Kothe G.O."/>
            <person name="Jedd G."/>
            <person name="Mewes W."/>
            <person name="Staben C."/>
            <person name="Marcotte E."/>
            <person name="Greenberg D."/>
            <person name="Roy A."/>
            <person name="Foley K."/>
            <person name="Naylor J."/>
            <person name="Stange-Thomann N."/>
            <person name="Barrett R."/>
            <person name="Gnerre S."/>
            <person name="Kamal M."/>
            <person name="Kamvysselis M."/>
            <person name="Mauceli E."/>
            <person name="Bielke C."/>
            <person name="Rudd S."/>
            <person name="Frishman D."/>
            <person name="Krystofova S."/>
            <person name="Rasmussen C."/>
            <person name="Metzenberg R.L."/>
            <person name="Perkins D.D."/>
            <person name="Kroken S."/>
            <person name="Cogoni C."/>
            <person name="Macino G."/>
            <person name="Catcheside D."/>
            <person name="Li W."/>
            <person name="Pratt R.J."/>
            <person name="Osmani S.A."/>
            <person name="DeSouza C.P."/>
            <person name="Glass L."/>
            <person name="Orbach M.J."/>
            <person name="Berglund J.A."/>
            <person name="Voelker R."/>
            <person name="Yarden O."/>
            <person name="Plamann M."/>
            <person name="Seiler S."/>
            <person name="Dunlap J."/>
            <person name="Radford A."/>
            <person name="Aramayo R."/>
            <person name="Natvig D.O."/>
            <person name="Alex L.A."/>
            <person name="Mannhaupt G."/>
            <person name="Ebbole D.J."/>
            <person name="Freitag M."/>
            <person name="Paulsen I."/>
            <person name="Sachs M.S."/>
            <person name="Lander E.S."/>
            <person name="Nusbaum C."/>
            <person name="Birren B."/>
        </authorList>
    </citation>
    <scope>NUCLEOTIDE SEQUENCE [LARGE SCALE GENOMIC DNA]</scope>
    <source>
        <strain evidence="4">ATCC 24698 / 74-OR23-1A / CBS 708.71 / DSM 1257 / FGSC 987</strain>
    </source>
</reference>
<dbReference type="GeneID" id="3874822"/>
<feature type="region of interest" description="Disordered" evidence="1">
    <location>
        <begin position="463"/>
        <end position="556"/>
    </location>
</feature>
<name>Q7S241_NEUCR</name>
<dbReference type="InterPro" id="IPR001810">
    <property type="entry name" value="F-box_dom"/>
</dbReference>
<feature type="compositionally biased region" description="Polar residues" evidence="1">
    <location>
        <begin position="721"/>
        <end position="739"/>
    </location>
</feature>
<evidence type="ECO:0000256" key="1">
    <source>
        <dbReference type="SAM" id="MobiDB-lite"/>
    </source>
</evidence>
<feature type="compositionally biased region" description="Basic and acidic residues" evidence="1">
    <location>
        <begin position="463"/>
        <end position="473"/>
    </location>
</feature>
<feature type="compositionally biased region" description="Polar residues" evidence="1">
    <location>
        <begin position="765"/>
        <end position="774"/>
    </location>
</feature>
<feature type="compositionally biased region" description="Basic residues" evidence="1">
    <location>
        <begin position="588"/>
        <end position="600"/>
    </location>
</feature>
<feature type="region of interest" description="Disordered" evidence="1">
    <location>
        <begin position="716"/>
        <end position="774"/>
    </location>
</feature>
<evidence type="ECO:0000259" key="2">
    <source>
        <dbReference type="PROSITE" id="PS50181"/>
    </source>
</evidence>
<dbReference type="VEuPathDB" id="FungiDB:NCU04576"/>
<dbReference type="OrthoDB" id="5359231at2759"/>
<organism evidence="3 4">
    <name type="scientific">Neurospora crassa (strain ATCC 24698 / 74-OR23-1A / CBS 708.71 / DSM 1257 / FGSC 987)</name>
    <dbReference type="NCBI Taxonomy" id="367110"/>
    <lineage>
        <taxon>Eukaryota</taxon>
        <taxon>Fungi</taxon>
        <taxon>Dikarya</taxon>
        <taxon>Ascomycota</taxon>
        <taxon>Pezizomycotina</taxon>
        <taxon>Sordariomycetes</taxon>
        <taxon>Sordariomycetidae</taxon>
        <taxon>Sordariales</taxon>
        <taxon>Sordariaceae</taxon>
        <taxon>Neurospora</taxon>
    </lineage>
</organism>
<dbReference type="PANTHER" id="PTHR34098">
    <property type="entry name" value="F-BOX ONLY PROTEIN 47"/>
    <property type="match status" value="1"/>
</dbReference>
<dbReference type="HOGENOM" id="CLU_015634_0_0_1"/>
<evidence type="ECO:0000313" key="3">
    <source>
        <dbReference type="EMBL" id="EAA29439.2"/>
    </source>
</evidence>
<dbReference type="PROSITE" id="PS50181">
    <property type="entry name" value="FBOX"/>
    <property type="match status" value="1"/>
</dbReference>
<dbReference type="SUPFAM" id="SSF81383">
    <property type="entry name" value="F-box domain"/>
    <property type="match status" value="1"/>
</dbReference>
<proteinExistence type="predicted"/>